<dbReference type="PANTHER" id="PTHR42085:SF1">
    <property type="entry name" value="F-BOX DOMAIN-CONTAINING PROTEIN"/>
    <property type="match status" value="1"/>
</dbReference>
<organism evidence="1 2">
    <name type="scientific">Trematosphaeria pertusa</name>
    <dbReference type="NCBI Taxonomy" id="390896"/>
    <lineage>
        <taxon>Eukaryota</taxon>
        <taxon>Fungi</taxon>
        <taxon>Dikarya</taxon>
        <taxon>Ascomycota</taxon>
        <taxon>Pezizomycotina</taxon>
        <taxon>Dothideomycetes</taxon>
        <taxon>Pleosporomycetidae</taxon>
        <taxon>Pleosporales</taxon>
        <taxon>Massarineae</taxon>
        <taxon>Trematosphaeriaceae</taxon>
        <taxon>Trematosphaeria</taxon>
    </lineage>
</organism>
<evidence type="ECO:0000313" key="2">
    <source>
        <dbReference type="Proteomes" id="UP000800094"/>
    </source>
</evidence>
<dbReference type="EMBL" id="ML987202">
    <property type="protein sequence ID" value="KAF2244808.1"/>
    <property type="molecule type" value="Genomic_DNA"/>
</dbReference>
<proteinExistence type="predicted"/>
<dbReference type="RefSeq" id="XP_033679812.1">
    <property type="nucleotide sequence ID" value="XM_033827111.1"/>
</dbReference>
<keyword evidence="2" id="KW-1185">Reference proteome</keyword>
<dbReference type="PANTHER" id="PTHR42085">
    <property type="entry name" value="F-BOX DOMAIN-CONTAINING PROTEIN"/>
    <property type="match status" value="1"/>
</dbReference>
<evidence type="ECO:0000313" key="1">
    <source>
        <dbReference type="EMBL" id="KAF2244808.1"/>
    </source>
</evidence>
<dbReference type="Proteomes" id="UP000800094">
    <property type="component" value="Unassembled WGS sequence"/>
</dbReference>
<reference evidence="1" key="1">
    <citation type="journal article" date="2020" name="Stud. Mycol.">
        <title>101 Dothideomycetes genomes: a test case for predicting lifestyles and emergence of pathogens.</title>
        <authorList>
            <person name="Haridas S."/>
            <person name="Albert R."/>
            <person name="Binder M."/>
            <person name="Bloem J."/>
            <person name="Labutti K."/>
            <person name="Salamov A."/>
            <person name="Andreopoulos B."/>
            <person name="Baker S."/>
            <person name="Barry K."/>
            <person name="Bills G."/>
            <person name="Bluhm B."/>
            <person name="Cannon C."/>
            <person name="Castanera R."/>
            <person name="Culley D."/>
            <person name="Daum C."/>
            <person name="Ezra D."/>
            <person name="Gonzalez J."/>
            <person name="Henrissat B."/>
            <person name="Kuo A."/>
            <person name="Liang C."/>
            <person name="Lipzen A."/>
            <person name="Lutzoni F."/>
            <person name="Magnuson J."/>
            <person name="Mondo S."/>
            <person name="Nolan M."/>
            <person name="Ohm R."/>
            <person name="Pangilinan J."/>
            <person name="Park H.-J."/>
            <person name="Ramirez L."/>
            <person name="Alfaro M."/>
            <person name="Sun H."/>
            <person name="Tritt A."/>
            <person name="Yoshinaga Y."/>
            <person name="Zwiers L.-H."/>
            <person name="Turgeon B."/>
            <person name="Goodwin S."/>
            <person name="Spatafora J."/>
            <person name="Crous P."/>
            <person name="Grigoriev I."/>
        </authorList>
    </citation>
    <scope>NUCLEOTIDE SEQUENCE</scope>
    <source>
        <strain evidence="1">CBS 122368</strain>
    </source>
</reference>
<dbReference type="OrthoDB" id="3715222at2759"/>
<dbReference type="InterPro" id="IPR038883">
    <property type="entry name" value="AN11006-like"/>
</dbReference>
<protein>
    <submittedName>
        <fullName evidence="1">Uncharacterized protein</fullName>
    </submittedName>
</protein>
<sequence length="298" mass="34539">MASAAPACADPSVPAADGTCYFFRLPRELRDQVYDYALYAPDGLFYQYRPFDTVFPFFASEEDTRDSIQPEINQLKYVCRQLHAETKGLVLKVNEAVNFTRFSIAHPSTVEQFQRLWESCGTNTRSCIRAIYLPAEDGAVGQDANAALPRPRSNVFPIIDLCRAHPDVQVNVRLNRVPVPRESGLHPGFMLLNDARDLLEIFRGKDINGWVPYVQMDAEGRSAMRYYRRERWRSGRRAEELRVSNLRFWPEQREFDEEEFVEVAKMFGMFDNGPVRWPTSEEVSKMADLLREWHEHGF</sequence>
<accession>A0A6A6I480</accession>
<dbReference type="GeneID" id="54580441"/>
<gene>
    <name evidence="1" type="ORF">BU26DRAFT_508788</name>
</gene>
<name>A0A6A6I480_9PLEO</name>
<dbReference type="AlphaFoldDB" id="A0A6A6I480"/>